<dbReference type="RefSeq" id="WP_190419819.1">
    <property type="nucleotide sequence ID" value="NZ_JAAOCA010000010.1"/>
</dbReference>
<keyword evidence="4" id="KW-0804">Transcription</keyword>
<evidence type="ECO:0000313" key="6">
    <source>
        <dbReference type="EMBL" id="MBD1598963.1"/>
    </source>
</evidence>
<keyword evidence="2" id="KW-0805">Transcription regulation</keyword>
<comment type="caution">
    <text evidence="6">The sequence shown here is derived from an EMBL/GenBank/DDBJ whole genome shotgun (WGS) entry which is preliminary data.</text>
</comment>
<dbReference type="Gene3D" id="1.10.10.10">
    <property type="entry name" value="Winged helix-like DNA-binding domain superfamily/Winged helix DNA-binding domain"/>
    <property type="match status" value="1"/>
</dbReference>
<dbReference type="SUPFAM" id="SSF53850">
    <property type="entry name" value="Periplasmic binding protein-like II"/>
    <property type="match status" value="1"/>
</dbReference>
<dbReference type="Gene3D" id="3.40.190.10">
    <property type="entry name" value="Periplasmic binding protein-like II"/>
    <property type="match status" value="2"/>
</dbReference>
<dbReference type="InterPro" id="IPR036390">
    <property type="entry name" value="WH_DNA-bd_sf"/>
</dbReference>
<evidence type="ECO:0000256" key="3">
    <source>
        <dbReference type="ARBA" id="ARBA00023125"/>
    </source>
</evidence>
<gene>
    <name evidence="6" type="ORF">HAQ05_09620</name>
</gene>
<dbReference type="InterPro" id="IPR036388">
    <property type="entry name" value="WH-like_DNA-bd_sf"/>
</dbReference>
<sequence>MELRQLECFVLVAEELHFGRAAERLHMTQPPLSRQIRLLEQQLRVELFIRANNRVQLTAAGTALLADARDMLERVQRTRQRILRVSQGQVGQVRLGFTAGGANHLMPEMLAKAARELPELTIELHEQPSIALVERLRKNEIDIALLRRVPADQAFEHRVLLRETLVAALPWEHALASARQMPLAQFDGQPFIGYSEPEGAHFQSLIAELFERHGIHPRYVQRVGQSDALLGLIRAGLGAGIVPSSLTRLRPPGIIFVDLEATPVTTAMYIVWRGNDENPAVPALLRQVVGIEGLPIENG</sequence>
<evidence type="ECO:0000259" key="5">
    <source>
        <dbReference type="PROSITE" id="PS50931"/>
    </source>
</evidence>
<proteinExistence type="inferred from homology"/>
<evidence type="ECO:0000256" key="4">
    <source>
        <dbReference type="ARBA" id="ARBA00023163"/>
    </source>
</evidence>
<name>A0ABR7Z0G5_9PSED</name>
<dbReference type="PANTHER" id="PTHR30346:SF0">
    <property type="entry name" value="HCA OPERON TRANSCRIPTIONAL ACTIVATOR HCAR"/>
    <property type="match status" value="1"/>
</dbReference>
<dbReference type="PROSITE" id="PS50931">
    <property type="entry name" value="HTH_LYSR"/>
    <property type="match status" value="1"/>
</dbReference>
<protein>
    <submittedName>
        <fullName evidence="6">LysR family transcriptional regulator</fullName>
    </submittedName>
</protein>
<dbReference type="InterPro" id="IPR000847">
    <property type="entry name" value="LysR_HTH_N"/>
</dbReference>
<evidence type="ECO:0000256" key="1">
    <source>
        <dbReference type="ARBA" id="ARBA00009437"/>
    </source>
</evidence>
<keyword evidence="7" id="KW-1185">Reference proteome</keyword>
<evidence type="ECO:0000313" key="7">
    <source>
        <dbReference type="Proteomes" id="UP000805841"/>
    </source>
</evidence>
<dbReference type="Pfam" id="PF00126">
    <property type="entry name" value="HTH_1"/>
    <property type="match status" value="1"/>
</dbReference>
<organism evidence="6 7">
    <name type="scientific">Pseudomonas typographi</name>
    <dbReference type="NCBI Taxonomy" id="2715964"/>
    <lineage>
        <taxon>Bacteria</taxon>
        <taxon>Pseudomonadati</taxon>
        <taxon>Pseudomonadota</taxon>
        <taxon>Gammaproteobacteria</taxon>
        <taxon>Pseudomonadales</taxon>
        <taxon>Pseudomonadaceae</taxon>
        <taxon>Pseudomonas</taxon>
    </lineage>
</organism>
<dbReference type="InterPro" id="IPR005119">
    <property type="entry name" value="LysR_subst-bd"/>
</dbReference>
<dbReference type="EMBL" id="JAAOCA010000010">
    <property type="protein sequence ID" value="MBD1598963.1"/>
    <property type="molecule type" value="Genomic_DNA"/>
</dbReference>
<dbReference type="Pfam" id="PF03466">
    <property type="entry name" value="LysR_substrate"/>
    <property type="match status" value="1"/>
</dbReference>
<feature type="domain" description="HTH lysR-type" evidence="5">
    <location>
        <begin position="1"/>
        <end position="58"/>
    </location>
</feature>
<keyword evidence="3" id="KW-0238">DNA-binding</keyword>
<dbReference type="PRINTS" id="PR00039">
    <property type="entry name" value="HTHLYSR"/>
</dbReference>
<reference evidence="6 7" key="1">
    <citation type="journal article" date="2020" name="Insects">
        <title>Bacteria Belonging to Pseudomonas typographi sp. nov. from the Bark Beetle Ips typographus Have Genomic Potential to Aid in the Host Ecology.</title>
        <authorList>
            <person name="Peral-Aranega E."/>
            <person name="Saati-Santamaria Z."/>
            <person name="Kolarik M."/>
            <person name="Rivas R."/>
            <person name="Garcia-Fraile P."/>
        </authorList>
    </citation>
    <scope>NUCLEOTIDE SEQUENCE [LARGE SCALE GENOMIC DNA]</scope>
    <source>
        <strain evidence="6 7">CA3A</strain>
    </source>
</reference>
<accession>A0ABR7Z0G5</accession>
<dbReference type="PANTHER" id="PTHR30346">
    <property type="entry name" value="TRANSCRIPTIONAL DUAL REGULATOR HCAR-RELATED"/>
    <property type="match status" value="1"/>
</dbReference>
<dbReference type="SUPFAM" id="SSF46785">
    <property type="entry name" value="Winged helix' DNA-binding domain"/>
    <property type="match status" value="1"/>
</dbReference>
<dbReference type="Proteomes" id="UP000805841">
    <property type="component" value="Unassembled WGS sequence"/>
</dbReference>
<comment type="similarity">
    <text evidence="1">Belongs to the LysR transcriptional regulatory family.</text>
</comment>
<evidence type="ECO:0000256" key="2">
    <source>
        <dbReference type="ARBA" id="ARBA00023015"/>
    </source>
</evidence>